<dbReference type="Proteomes" id="UP000265515">
    <property type="component" value="Unassembled WGS sequence"/>
</dbReference>
<dbReference type="AlphaFoldDB" id="A0A388M6U6"/>
<name>A0A388M6U6_CHABU</name>
<accession>A0A388M6U6</accession>
<comment type="caution">
    <text evidence="1">The sequence shown here is derived from an EMBL/GenBank/DDBJ whole genome shotgun (WGS) entry which is preliminary data.</text>
</comment>
<dbReference type="EMBL" id="BFEA01000796">
    <property type="protein sequence ID" value="GBG90225.1"/>
    <property type="molecule type" value="Genomic_DNA"/>
</dbReference>
<protein>
    <submittedName>
        <fullName evidence="1">Uncharacterized protein</fullName>
    </submittedName>
</protein>
<sequence length="79" mass="8489">MVISRVATSDPSFTSCSQALKRNSSLPALLFNSADWGTAVQFSTPPLDKGGPRLHSSTETVPGKLSGLAEWLNRTKWLA</sequence>
<gene>
    <name evidence="1" type="ORF">CBR_g50404</name>
</gene>
<evidence type="ECO:0000313" key="1">
    <source>
        <dbReference type="EMBL" id="GBG90225.1"/>
    </source>
</evidence>
<keyword evidence="2" id="KW-1185">Reference proteome</keyword>
<proteinExistence type="predicted"/>
<organism evidence="1 2">
    <name type="scientific">Chara braunii</name>
    <name type="common">Braun's stonewort</name>
    <dbReference type="NCBI Taxonomy" id="69332"/>
    <lineage>
        <taxon>Eukaryota</taxon>
        <taxon>Viridiplantae</taxon>
        <taxon>Streptophyta</taxon>
        <taxon>Charophyceae</taxon>
        <taxon>Charales</taxon>
        <taxon>Characeae</taxon>
        <taxon>Chara</taxon>
    </lineage>
</organism>
<evidence type="ECO:0000313" key="2">
    <source>
        <dbReference type="Proteomes" id="UP000265515"/>
    </source>
</evidence>
<reference evidence="1 2" key="1">
    <citation type="journal article" date="2018" name="Cell">
        <title>The Chara Genome: Secondary Complexity and Implications for Plant Terrestrialization.</title>
        <authorList>
            <person name="Nishiyama T."/>
            <person name="Sakayama H."/>
            <person name="Vries J.D."/>
            <person name="Buschmann H."/>
            <person name="Saint-Marcoux D."/>
            <person name="Ullrich K.K."/>
            <person name="Haas F.B."/>
            <person name="Vanderstraeten L."/>
            <person name="Becker D."/>
            <person name="Lang D."/>
            <person name="Vosolsobe S."/>
            <person name="Rombauts S."/>
            <person name="Wilhelmsson P.K.I."/>
            <person name="Janitza P."/>
            <person name="Kern R."/>
            <person name="Heyl A."/>
            <person name="Rumpler F."/>
            <person name="Villalobos L.I.A.C."/>
            <person name="Clay J.M."/>
            <person name="Skokan R."/>
            <person name="Toyoda A."/>
            <person name="Suzuki Y."/>
            <person name="Kagoshima H."/>
            <person name="Schijlen E."/>
            <person name="Tajeshwar N."/>
            <person name="Catarino B."/>
            <person name="Hetherington A.J."/>
            <person name="Saltykova A."/>
            <person name="Bonnot C."/>
            <person name="Breuninger H."/>
            <person name="Symeonidi A."/>
            <person name="Radhakrishnan G.V."/>
            <person name="Van Nieuwerburgh F."/>
            <person name="Deforce D."/>
            <person name="Chang C."/>
            <person name="Karol K.G."/>
            <person name="Hedrich R."/>
            <person name="Ulvskov P."/>
            <person name="Glockner G."/>
            <person name="Delwiche C.F."/>
            <person name="Petrasek J."/>
            <person name="Van de Peer Y."/>
            <person name="Friml J."/>
            <person name="Beilby M."/>
            <person name="Dolan L."/>
            <person name="Kohara Y."/>
            <person name="Sugano S."/>
            <person name="Fujiyama A."/>
            <person name="Delaux P.-M."/>
            <person name="Quint M."/>
            <person name="TheiBen G."/>
            <person name="Hagemann M."/>
            <person name="Harholt J."/>
            <person name="Dunand C."/>
            <person name="Zachgo S."/>
            <person name="Langdale J."/>
            <person name="Maumus F."/>
            <person name="Straeten D.V.D."/>
            <person name="Gould S.B."/>
            <person name="Rensing S.A."/>
        </authorList>
    </citation>
    <scope>NUCLEOTIDE SEQUENCE [LARGE SCALE GENOMIC DNA]</scope>
    <source>
        <strain evidence="1 2">S276</strain>
    </source>
</reference>
<dbReference type="Gramene" id="GBG90225">
    <property type="protein sequence ID" value="GBG90225"/>
    <property type="gene ID" value="CBR_g50404"/>
</dbReference>